<proteinExistence type="predicted"/>
<name>A0A8J7QA76_9BACT</name>
<dbReference type="EMBL" id="JAFREP010000014">
    <property type="protein sequence ID" value="MBO1319894.1"/>
    <property type="molecule type" value="Genomic_DNA"/>
</dbReference>
<gene>
    <name evidence="2" type="ORF">J3U88_15565</name>
</gene>
<dbReference type="AlphaFoldDB" id="A0A8J7QA76"/>
<comment type="caution">
    <text evidence="2">The sequence shown here is derived from an EMBL/GenBank/DDBJ whole genome shotgun (WGS) entry which is preliminary data.</text>
</comment>
<dbReference type="Pfam" id="PF20311">
    <property type="entry name" value="DUF6607"/>
    <property type="match status" value="1"/>
</dbReference>
<keyword evidence="1" id="KW-0732">Signal</keyword>
<evidence type="ECO:0000313" key="3">
    <source>
        <dbReference type="Proteomes" id="UP000664417"/>
    </source>
</evidence>
<feature type="chain" id="PRO_5035230989" evidence="1">
    <location>
        <begin position="17"/>
        <end position="320"/>
    </location>
</feature>
<reference evidence="2" key="1">
    <citation type="submission" date="2021-03" db="EMBL/GenBank/DDBJ databases">
        <authorList>
            <person name="Wang G."/>
        </authorList>
    </citation>
    <scope>NUCLEOTIDE SEQUENCE</scope>
    <source>
        <strain evidence="2">KCTC 12899</strain>
    </source>
</reference>
<protein>
    <submittedName>
        <fullName evidence="2">Uncharacterized protein</fullName>
    </submittedName>
</protein>
<evidence type="ECO:0000256" key="1">
    <source>
        <dbReference type="SAM" id="SignalP"/>
    </source>
</evidence>
<accession>A0A8J7QA76</accession>
<dbReference type="RefSeq" id="WP_207859845.1">
    <property type="nucleotide sequence ID" value="NZ_JAFREP010000014.1"/>
</dbReference>
<feature type="signal peptide" evidence="1">
    <location>
        <begin position="1"/>
        <end position="16"/>
    </location>
</feature>
<keyword evidence="3" id="KW-1185">Reference proteome</keyword>
<dbReference type="Proteomes" id="UP000664417">
    <property type="component" value="Unassembled WGS sequence"/>
</dbReference>
<evidence type="ECO:0000313" key="2">
    <source>
        <dbReference type="EMBL" id="MBO1319894.1"/>
    </source>
</evidence>
<organism evidence="2 3">
    <name type="scientific">Acanthopleuribacter pedis</name>
    <dbReference type="NCBI Taxonomy" id="442870"/>
    <lineage>
        <taxon>Bacteria</taxon>
        <taxon>Pseudomonadati</taxon>
        <taxon>Acidobacteriota</taxon>
        <taxon>Holophagae</taxon>
        <taxon>Acanthopleuribacterales</taxon>
        <taxon>Acanthopleuribacteraceae</taxon>
        <taxon>Acanthopleuribacter</taxon>
    </lineage>
</organism>
<sequence length="320" mass="37331">MMRSLLLALLLSPIFAAEPAAIPPKERDRQAILAQAGTYVVDFHFKETVGFPIGYDLKPAYDSGALEKVIVLEDSADKIVLQHVLQTDHGIIKHWRQDWLYENRELLEYQGNQTWQQRTLTKAEARGTWTQRVFQVDDSPRYEGFGKWLHIGDLSQWESEPTNRPLPRREYTKRSDYHIMVARNRQTLTQTGWVHEQDNYKLKIGETPEENSVIAREFGLNTYERTLPTRCAEAQAWWDEHQNFWADARAVWDEVYQTHPTITLAKQVDDKPLYRHLFKLDKKLAGKRGYDSAKAREQIRAVINQFLNLEPETTATADSY</sequence>
<dbReference type="InterPro" id="IPR046715">
    <property type="entry name" value="DUF6607"/>
</dbReference>